<dbReference type="Proteomes" id="UP000324611">
    <property type="component" value="Unassembled WGS sequence"/>
</dbReference>
<evidence type="ECO:0000256" key="2">
    <source>
        <dbReference type="SAM" id="Phobius"/>
    </source>
</evidence>
<accession>A0A5B2VY34</accession>
<keyword evidence="2" id="KW-0472">Membrane</keyword>
<feature type="region of interest" description="Disordered" evidence="1">
    <location>
        <begin position="104"/>
        <end position="123"/>
    </location>
</feature>
<gene>
    <name evidence="3" type="ORF">F0L74_13730</name>
</gene>
<dbReference type="AlphaFoldDB" id="A0A5B2VY34"/>
<evidence type="ECO:0000256" key="1">
    <source>
        <dbReference type="SAM" id="MobiDB-lite"/>
    </source>
</evidence>
<comment type="caution">
    <text evidence="3">The sequence shown here is derived from an EMBL/GenBank/DDBJ whole genome shotgun (WGS) entry which is preliminary data.</text>
</comment>
<protein>
    <submittedName>
        <fullName evidence="3">Uncharacterized protein</fullName>
    </submittedName>
</protein>
<keyword evidence="2" id="KW-1133">Transmembrane helix</keyword>
<keyword evidence="4" id="KW-1185">Reference proteome</keyword>
<reference evidence="3 4" key="1">
    <citation type="submission" date="2019-09" db="EMBL/GenBank/DDBJ databases">
        <title>Chitinophaga ginsengihumi sp. nov., isolated from soil of ginseng rhizosphere.</title>
        <authorList>
            <person name="Lee J."/>
        </authorList>
    </citation>
    <scope>NUCLEOTIDE SEQUENCE [LARGE SCALE GENOMIC DNA]</scope>
    <source>
        <strain evidence="3 4">BN140078</strain>
    </source>
</reference>
<sequence length="123" mass="14347">MKNKVLRKFVEYVYGNYVGNFLGFVVGTASTRLVAHFFTKRSIWNLWGTFGHKTAVTKSTYTKLEWTVSIVIGFIVFELVSKWLKKKVDQQLPKYKLTRWMVEKNEEEKKPQPEPQAETAPAN</sequence>
<evidence type="ECO:0000313" key="3">
    <source>
        <dbReference type="EMBL" id="KAA2243548.1"/>
    </source>
</evidence>
<reference evidence="3 4" key="2">
    <citation type="submission" date="2019-09" db="EMBL/GenBank/DDBJ databases">
        <authorList>
            <person name="Jin C."/>
        </authorList>
    </citation>
    <scope>NUCLEOTIDE SEQUENCE [LARGE SCALE GENOMIC DNA]</scope>
    <source>
        <strain evidence="3 4">BN140078</strain>
    </source>
</reference>
<dbReference type="RefSeq" id="WP_149838423.1">
    <property type="nucleotide sequence ID" value="NZ_VUOC01000002.1"/>
</dbReference>
<keyword evidence="2" id="KW-0812">Transmembrane</keyword>
<evidence type="ECO:0000313" key="4">
    <source>
        <dbReference type="Proteomes" id="UP000324611"/>
    </source>
</evidence>
<organism evidence="3 4">
    <name type="scientific">Chitinophaga agrisoli</name>
    <dbReference type="NCBI Taxonomy" id="2607653"/>
    <lineage>
        <taxon>Bacteria</taxon>
        <taxon>Pseudomonadati</taxon>
        <taxon>Bacteroidota</taxon>
        <taxon>Chitinophagia</taxon>
        <taxon>Chitinophagales</taxon>
        <taxon>Chitinophagaceae</taxon>
        <taxon>Chitinophaga</taxon>
    </lineage>
</organism>
<feature type="transmembrane region" description="Helical" evidence="2">
    <location>
        <begin position="12"/>
        <end position="38"/>
    </location>
</feature>
<name>A0A5B2VY34_9BACT</name>
<feature type="transmembrane region" description="Helical" evidence="2">
    <location>
        <begin position="66"/>
        <end position="84"/>
    </location>
</feature>
<dbReference type="EMBL" id="VUOC01000002">
    <property type="protein sequence ID" value="KAA2243548.1"/>
    <property type="molecule type" value="Genomic_DNA"/>
</dbReference>
<proteinExistence type="predicted"/>